<dbReference type="Gene3D" id="1.10.357.10">
    <property type="entry name" value="Tetracycline Repressor, domain 2"/>
    <property type="match status" value="1"/>
</dbReference>
<feature type="DNA-binding region" description="H-T-H motif" evidence="2">
    <location>
        <begin position="27"/>
        <end position="46"/>
    </location>
</feature>
<dbReference type="Gene3D" id="1.10.10.60">
    <property type="entry name" value="Homeodomain-like"/>
    <property type="match status" value="1"/>
</dbReference>
<dbReference type="RefSeq" id="WP_007270315.1">
    <property type="nucleotide sequence ID" value="NZ_AOCK01000003.1"/>
</dbReference>
<dbReference type="eggNOG" id="COG1309">
    <property type="taxonomic scope" value="Bacteria"/>
</dbReference>
<dbReference type="InterPro" id="IPR009057">
    <property type="entry name" value="Homeodomain-like_sf"/>
</dbReference>
<evidence type="ECO:0000256" key="2">
    <source>
        <dbReference type="PROSITE-ProRule" id="PRU00335"/>
    </source>
</evidence>
<comment type="caution">
    <text evidence="4">The sequence shown here is derived from an EMBL/GenBank/DDBJ whole genome shotgun (WGS) entry which is preliminary data.</text>
</comment>
<dbReference type="GO" id="GO:0000976">
    <property type="term" value="F:transcription cis-regulatory region binding"/>
    <property type="evidence" value="ECO:0007669"/>
    <property type="project" value="TreeGrafter"/>
</dbReference>
<evidence type="ECO:0000313" key="4">
    <source>
        <dbReference type="EMBL" id="EMQ99127.1"/>
    </source>
</evidence>
<dbReference type="SUPFAM" id="SSF46689">
    <property type="entry name" value="Homeodomain-like"/>
    <property type="match status" value="1"/>
</dbReference>
<proteinExistence type="predicted"/>
<dbReference type="PANTHER" id="PTHR30055">
    <property type="entry name" value="HTH-TYPE TRANSCRIPTIONAL REGULATOR RUTR"/>
    <property type="match status" value="1"/>
</dbReference>
<dbReference type="PRINTS" id="PR00455">
    <property type="entry name" value="HTHTETR"/>
</dbReference>
<dbReference type="PATRIC" id="fig|1276920.7.peg.1111"/>
<dbReference type="InterPro" id="IPR001647">
    <property type="entry name" value="HTH_TetR"/>
</dbReference>
<accession>M7MRU2</accession>
<reference evidence="4 5" key="1">
    <citation type="journal article" date="2013" name="Genome Announc.">
        <title>Draft Genome Sequence of Arthrobacter gangotriensis Strain Lz1yT, Isolated from a Penguin Rookery Soil Sample Collected in Antarctica, near the Indian Station Dakshin Gangotri.</title>
        <authorList>
            <person name="Shivaji S."/>
            <person name="Ara S."/>
            <person name="Bandi S."/>
            <person name="Singh A."/>
            <person name="Kumar Pinnaka A."/>
        </authorList>
    </citation>
    <scope>NUCLEOTIDE SEQUENCE [LARGE SCALE GENOMIC DNA]</scope>
    <source>
        <strain evidence="4 5">Lz1y</strain>
    </source>
</reference>
<dbReference type="Pfam" id="PF00440">
    <property type="entry name" value="TetR_N"/>
    <property type="match status" value="1"/>
</dbReference>
<dbReference type="InterPro" id="IPR050109">
    <property type="entry name" value="HTH-type_TetR-like_transc_reg"/>
</dbReference>
<dbReference type="EMBL" id="AOCK01000003">
    <property type="protein sequence ID" value="EMQ99127.1"/>
    <property type="molecule type" value="Genomic_DNA"/>
</dbReference>
<feature type="domain" description="HTH tetR-type" evidence="3">
    <location>
        <begin position="4"/>
        <end position="64"/>
    </location>
</feature>
<dbReference type="GO" id="GO:0003700">
    <property type="term" value="F:DNA-binding transcription factor activity"/>
    <property type="evidence" value="ECO:0007669"/>
    <property type="project" value="TreeGrafter"/>
</dbReference>
<keyword evidence="5" id="KW-1185">Reference proteome</keyword>
<dbReference type="PROSITE" id="PS50977">
    <property type="entry name" value="HTH_TETR_2"/>
    <property type="match status" value="1"/>
</dbReference>
<keyword evidence="1 2" id="KW-0238">DNA-binding</keyword>
<evidence type="ECO:0000313" key="5">
    <source>
        <dbReference type="Proteomes" id="UP000012015"/>
    </source>
</evidence>
<name>M7MRU2_9MICC</name>
<evidence type="ECO:0000256" key="1">
    <source>
        <dbReference type="ARBA" id="ARBA00023125"/>
    </source>
</evidence>
<dbReference type="AlphaFoldDB" id="M7MRU2"/>
<dbReference type="PANTHER" id="PTHR30055:SF146">
    <property type="entry name" value="HTH-TYPE TRANSCRIPTIONAL DUAL REGULATOR CECR"/>
    <property type="match status" value="1"/>
</dbReference>
<gene>
    <name evidence="4" type="ORF">ADIAG_01117</name>
</gene>
<organism evidence="4 5">
    <name type="scientific">Paeniglutamicibacter gangotriensis Lz1y</name>
    <dbReference type="NCBI Taxonomy" id="1276920"/>
    <lineage>
        <taxon>Bacteria</taxon>
        <taxon>Bacillati</taxon>
        <taxon>Actinomycetota</taxon>
        <taxon>Actinomycetes</taxon>
        <taxon>Micrococcales</taxon>
        <taxon>Micrococcaceae</taxon>
        <taxon>Paeniglutamicibacter</taxon>
    </lineage>
</organism>
<dbReference type="Proteomes" id="UP000012015">
    <property type="component" value="Unassembled WGS sequence"/>
</dbReference>
<sequence length="188" mass="21047">MSLSPSAKKICTFAVEHFAEFGYDASSLTVIAEQAGMRKASLYAHFANKDGLFNEVMDIALREERLAASNAFAAESGVPLPGGEYLNALHTRYASSPDFRFLLRTVYAPPLALREDVITKYRLFEADLRSLFIAALPRSLDPHNATTLVDAYLGIVDSLQVELIYNSPENYEARHRALWEILQRYPIS</sequence>
<protein>
    <submittedName>
        <fullName evidence="4">TetR family transcriptional regulator</fullName>
    </submittedName>
</protein>
<evidence type="ECO:0000259" key="3">
    <source>
        <dbReference type="PROSITE" id="PS50977"/>
    </source>
</evidence>